<evidence type="ECO:0000259" key="1">
    <source>
        <dbReference type="Pfam" id="PF19266"/>
    </source>
</evidence>
<dbReference type="EMBL" id="QPID01000004">
    <property type="protein sequence ID" value="RCU50556.1"/>
    <property type="molecule type" value="Genomic_DNA"/>
</dbReference>
<feature type="domain" description="Contractile injection system tube protein N-terminal" evidence="1">
    <location>
        <begin position="6"/>
        <end position="159"/>
    </location>
</feature>
<protein>
    <recommendedName>
        <fullName evidence="1">Contractile injection system tube protein N-terminal domain-containing protein</fullName>
    </recommendedName>
</protein>
<dbReference type="Pfam" id="PF19266">
    <property type="entry name" value="CIS_tube"/>
    <property type="match status" value="1"/>
</dbReference>
<dbReference type="RefSeq" id="WP_114338044.1">
    <property type="nucleotide sequence ID" value="NZ_QPID01000004.1"/>
</dbReference>
<sequence length="226" mass="25158">MVDGYLEKLKITPFLQGEGVQSSLPGGAPFLVQFNPESFSVKNDVKLNSGQVATGATAKEAKQVSIPPREFNFDFLLDGTGASGPSPDVTVQIKLFEKTTGFTGQTHRNHFLVLQWGQFVVSCVLKSFTIKYTLFRPNGTPLRANLSAVFVEHKPKQQQNLENNLKSPDVTHTHRVQGDEHLATLCHQYYRDPTLYYRVAAANQLNNLRQISAADELLFPPVEGKR</sequence>
<proteinExistence type="predicted"/>
<dbReference type="AlphaFoldDB" id="A0A368NK91"/>
<comment type="caution">
    <text evidence="2">The sequence shown here is derived from an EMBL/GenBank/DDBJ whole genome shotgun (WGS) entry which is preliminary data.</text>
</comment>
<keyword evidence="3" id="KW-1185">Reference proteome</keyword>
<dbReference type="InterPro" id="IPR045361">
    <property type="entry name" value="CIS_tube_prot_N"/>
</dbReference>
<name>A0A368NK91_9GAMM</name>
<organism evidence="2 3">
    <name type="scientific">Corallincola holothuriorum</name>
    <dbReference type="NCBI Taxonomy" id="2282215"/>
    <lineage>
        <taxon>Bacteria</taxon>
        <taxon>Pseudomonadati</taxon>
        <taxon>Pseudomonadota</taxon>
        <taxon>Gammaproteobacteria</taxon>
        <taxon>Alteromonadales</taxon>
        <taxon>Psychromonadaceae</taxon>
        <taxon>Corallincola</taxon>
    </lineage>
</organism>
<gene>
    <name evidence="2" type="ORF">DU002_09055</name>
</gene>
<accession>A0A368NK91</accession>
<evidence type="ECO:0000313" key="2">
    <source>
        <dbReference type="EMBL" id="RCU50556.1"/>
    </source>
</evidence>
<dbReference type="OrthoDB" id="9815939at2"/>
<reference evidence="2 3" key="1">
    <citation type="submission" date="2018-07" db="EMBL/GenBank/DDBJ databases">
        <title>Corallincola holothuriorum sp. nov., a new facultative anaerobe isolated from sea cucumber Apostichopus japonicus.</title>
        <authorList>
            <person name="Xia H."/>
        </authorList>
    </citation>
    <scope>NUCLEOTIDE SEQUENCE [LARGE SCALE GENOMIC DNA]</scope>
    <source>
        <strain evidence="2 3">C4</strain>
    </source>
</reference>
<dbReference type="Proteomes" id="UP000252558">
    <property type="component" value="Unassembled WGS sequence"/>
</dbReference>
<evidence type="ECO:0000313" key="3">
    <source>
        <dbReference type="Proteomes" id="UP000252558"/>
    </source>
</evidence>